<dbReference type="InterPro" id="IPR051593">
    <property type="entry name" value="Ergosterol_Biosynth_ERG27"/>
</dbReference>
<evidence type="ECO:0000313" key="4">
    <source>
        <dbReference type="EMBL" id="ETS84700.1"/>
    </source>
</evidence>
<dbReference type="PANTHER" id="PTHR43647">
    <property type="entry name" value="DEHYDROGENASE"/>
    <property type="match status" value="1"/>
</dbReference>
<dbReference type="InterPro" id="IPR036291">
    <property type="entry name" value="NAD(P)-bd_dom_sf"/>
</dbReference>
<keyword evidence="3" id="KW-0812">Transmembrane</keyword>
<dbReference type="PANTHER" id="PTHR43647:SF4">
    <property type="entry name" value="KETOREDUCTASE (KR) DOMAIN-CONTAINING PROTEIN"/>
    <property type="match status" value="1"/>
</dbReference>
<dbReference type="GO" id="GO:0005741">
    <property type="term" value="C:mitochondrial outer membrane"/>
    <property type="evidence" value="ECO:0007669"/>
    <property type="project" value="TreeGrafter"/>
</dbReference>
<dbReference type="EC" id="1.1.1.270" evidence="2"/>
<dbReference type="OrthoDB" id="191139at2759"/>
<dbReference type="KEGG" id="pfy:PFICI_02725"/>
<gene>
    <name evidence="4" type="ORF">PFICI_02725</name>
</gene>
<dbReference type="PRINTS" id="PR00081">
    <property type="entry name" value="GDHRDH"/>
</dbReference>
<dbReference type="Gene3D" id="3.40.50.720">
    <property type="entry name" value="NAD(P)-binding Rossmann-like Domain"/>
    <property type="match status" value="1"/>
</dbReference>
<reference evidence="5" key="1">
    <citation type="journal article" date="2015" name="BMC Genomics">
        <title>Genomic and transcriptomic analysis of the endophytic fungus Pestalotiopsis fici reveals its lifestyle and high potential for synthesis of natural products.</title>
        <authorList>
            <person name="Wang X."/>
            <person name="Zhang X."/>
            <person name="Liu L."/>
            <person name="Xiang M."/>
            <person name="Wang W."/>
            <person name="Sun X."/>
            <person name="Che Y."/>
            <person name="Guo L."/>
            <person name="Liu G."/>
            <person name="Guo L."/>
            <person name="Wang C."/>
            <person name="Yin W.B."/>
            <person name="Stadler M."/>
            <person name="Zhang X."/>
            <person name="Liu X."/>
        </authorList>
    </citation>
    <scope>NUCLEOTIDE SEQUENCE [LARGE SCALE GENOMIC DNA]</scope>
    <source>
        <strain evidence="5">W106-1 / CGMCC3.15140</strain>
    </source>
</reference>
<accession>W3XF82</accession>
<dbReference type="GO" id="GO:0005789">
    <property type="term" value="C:endoplasmic reticulum membrane"/>
    <property type="evidence" value="ECO:0007669"/>
    <property type="project" value="TreeGrafter"/>
</dbReference>
<dbReference type="InterPro" id="IPR002347">
    <property type="entry name" value="SDR_fam"/>
</dbReference>
<protein>
    <recommendedName>
        <fullName evidence="2">3beta-hydroxysteroid 3-dehydrogenase</fullName>
        <ecNumber evidence="2">1.1.1.270</ecNumber>
    </recommendedName>
</protein>
<evidence type="ECO:0000256" key="1">
    <source>
        <dbReference type="ARBA" id="ARBA00023589"/>
    </source>
</evidence>
<dbReference type="EMBL" id="KI912110">
    <property type="protein sequence ID" value="ETS84700.1"/>
    <property type="molecule type" value="Genomic_DNA"/>
</dbReference>
<dbReference type="HOGENOM" id="CLU_010194_44_3_1"/>
<dbReference type="AlphaFoldDB" id="W3XF82"/>
<proteinExistence type="predicted"/>
<dbReference type="RefSeq" id="XP_007829497.1">
    <property type="nucleotide sequence ID" value="XM_007831306.1"/>
</dbReference>
<keyword evidence="5" id="KW-1185">Reference proteome</keyword>
<evidence type="ECO:0000256" key="2">
    <source>
        <dbReference type="ARBA" id="ARBA00023621"/>
    </source>
</evidence>
<keyword evidence="3" id="KW-1133">Transmembrane helix</keyword>
<dbReference type="GO" id="GO:0000253">
    <property type="term" value="F:3-beta-hydroxysteroid 3-dehydrogenase (NADP+) activity"/>
    <property type="evidence" value="ECO:0007669"/>
    <property type="project" value="UniProtKB-EC"/>
</dbReference>
<name>W3XF82_PESFW</name>
<dbReference type="InParanoid" id="W3XF82"/>
<comment type="pathway">
    <text evidence="1">Steroid biosynthesis; zymosterol biosynthesis; zymosterol from lanosterol: step 5/6.</text>
</comment>
<keyword evidence="3" id="KW-0472">Membrane</keyword>
<evidence type="ECO:0000256" key="3">
    <source>
        <dbReference type="SAM" id="Phobius"/>
    </source>
</evidence>
<dbReference type="eggNOG" id="KOG1208">
    <property type="taxonomic scope" value="Eukaryota"/>
</dbReference>
<sequence>MSILLTGASGGLGGAIFSQIVSTPALRAHHGIYAVRDAASSKSTFKKLSSSSPFHSYELVSLDLSRLQSVREVAAAINAQVEVGSIPPITAIILNAGYEEAERQTWTEDGLDMSFMVNYLGHWLLTLLLLQSVDRERGRIVWISSWAQNPEDPHNIMNGSFKDNRYKTMVFDDLEPLAKGTWSSNADDNTSWAAAYRRYGASKMCGVAMIHELQSRLDQDPLLSKISVLAIDPGAMATGIIRHSHWFVRVLVFRVFAGIFGTMLVYLYPNGSWRTPRKSARDVLAAAFDCGPPPLTAQPKGVYLNGSEAGQYSSEAKDPKKGQVIWEGSLRSSALEGHETILRQWR</sequence>
<feature type="transmembrane region" description="Helical" evidence="3">
    <location>
        <begin position="246"/>
        <end position="268"/>
    </location>
</feature>
<dbReference type="SUPFAM" id="SSF51735">
    <property type="entry name" value="NAD(P)-binding Rossmann-fold domains"/>
    <property type="match status" value="1"/>
</dbReference>
<evidence type="ECO:0000313" key="5">
    <source>
        <dbReference type="Proteomes" id="UP000030651"/>
    </source>
</evidence>
<dbReference type="GO" id="GO:0005811">
    <property type="term" value="C:lipid droplet"/>
    <property type="evidence" value="ECO:0007669"/>
    <property type="project" value="TreeGrafter"/>
</dbReference>
<dbReference type="Proteomes" id="UP000030651">
    <property type="component" value="Unassembled WGS sequence"/>
</dbReference>
<dbReference type="GeneID" id="19267738"/>
<dbReference type="Pfam" id="PF00106">
    <property type="entry name" value="adh_short"/>
    <property type="match status" value="1"/>
</dbReference>
<organism evidence="4 5">
    <name type="scientific">Pestalotiopsis fici (strain W106-1 / CGMCC3.15140)</name>
    <dbReference type="NCBI Taxonomy" id="1229662"/>
    <lineage>
        <taxon>Eukaryota</taxon>
        <taxon>Fungi</taxon>
        <taxon>Dikarya</taxon>
        <taxon>Ascomycota</taxon>
        <taxon>Pezizomycotina</taxon>
        <taxon>Sordariomycetes</taxon>
        <taxon>Xylariomycetidae</taxon>
        <taxon>Amphisphaeriales</taxon>
        <taxon>Sporocadaceae</taxon>
        <taxon>Pestalotiopsis</taxon>
    </lineage>
</organism>